<evidence type="ECO:0000256" key="6">
    <source>
        <dbReference type="ARBA" id="ARBA00022918"/>
    </source>
</evidence>
<dbReference type="AlphaFoldDB" id="A0AAQ3RUN4"/>
<feature type="compositionally biased region" description="Basic and acidic residues" evidence="7">
    <location>
        <begin position="171"/>
        <end position="181"/>
    </location>
</feature>
<feature type="region of interest" description="Disordered" evidence="7">
    <location>
        <begin position="532"/>
        <end position="554"/>
    </location>
</feature>
<dbReference type="GO" id="GO:0016787">
    <property type="term" value="F:hydrolase activity"/>
    <property type="evidence" value="ECO:0007669"/>
    <property type="project" value="UniProtKB-KW"/>
</dbReference>
<evidence type="ECO:0000256" key="1">
    <source>
        <dbReference type="ARBA" id="ARBA00022679"/>
    </source>
</evidence>
<feature type="compositionally biased region" description="Basic and acidic residues" evidence="7">
    <location>
        <begin position="193"/>
        <end position="217"/>
    </location>
</feature>
<dbReference type="Pfam" id="PF17917">
    <property type="entry name" value="RT_RNaseH"/>
    <property type="match status" value="1"/>
</dbReference>
<dbReference type="GO" id="GO:0004519">
    <property type="term" value="F:endonuclease activity"/>
    <property type="evidence" value="ECO:0007669"/>
    <property type="project" value="UniProtKB-KW"/>
</dbReference>
<proteinExistence type="predicted"/>
<name>A0AAQ3RUN4_VIGMU</name>
<feature type="domain" description="Reverse transcriptase RNase H-like" evidence="8">
    <location>
        <begin position="353"/>
        <end position="397"/>
    </location>
</feature>
<dbReference type="InterPro" id="IPR041373">
    <property type="entry name" value="RT_RNaseH"/>
</dbReference>
<keyword evidence="3" id="KW-0540">Nuclease</keyword>
<keyword evidence="6" id="KW-0695">RNA-directed DNA polymerase</keyword>
<dbReference type="SUPFAM" id="SSF56672">
    <property type="entry name" value="DNA/RNA polymerases"/>
    <property type="match status" value="1"/>
</dbReference>
<evidence type="ECO:0000313" key="9">
    <source>
        <dbReference type="EMBL" id="WVZ05011.1"/>
    </source>
</evidence>
<dbReference type="Proteomes" id="UP001374535">
    <property type="component" value="Chromosome 6"/>
</dbReference>
<evidence type="ECO:0000256" key="2">
    <source>
        <dbReference type="ARBA" id="ARBA00022695"/>
    </source>
</evidence>
<evidence type="ECO:0000259" key="8">
    <source>
        <dbReference type="Pfam" id="PF17917"/>
    </source>
</evidence>
<evidence type="ECO:0000256" key="7">
    <source>
        <dbReference type="SAM" id="MobiDB-lite"/>
    </source>
</evidence>
<evidence type="ECO:0000256" key="4">
    <source>
        <dbReference type="ARBA" id="ARBA00022759"/>
    </source>
</evidence>
<keyword evidence="4" id="KW-0255">Endonuclease</keyword>
<organism evidence="9 10">
    <name type="scientific">Vigna mungo</name>
    <name type="common">Black gram</name>
    <name type="synonym">Phaseolus mungo</name>
    <dbReference type="NCBI Taxonomy" id="3915"/>
    <lineage>
        <taxon>Eukaryota</taxon>
        <taxon>Viridiplantae</taxon>
        <taxon>Streptophyta</taxon>
        <taxon>Embryophyta</taxon>
        <taxon>Tracheophyta</taxon>
        <taxon>Spermatophyta</taxon>
        <taxon>Magnoliopsida</taxon>
        <taxon>eudicotyledons</taxon>
        <taxon>Gunneridae</taxon>
        <taxon>Pentapetalae</taxon>
        <taxon>rosids</taxon>
        <taxon>fabids</taxon>
        <taxon>Fabales</taxon>
        <taxon>Fabaceae</taxon>
        <taxon>Papilionoideae</taxon>
        <taxon>50 kb inversion clade</taxon>
        <taxon>NPAAA clade</taxon>
        <taxon>indigoferoid/millettioid clade</taxon>
        <taxon>Phaseoleae</taxon>
        <taxon>Vigna</taxon>
    </lineage>
</organism>
<keyword evidence="1" id="KW-0808">Transferase</keyword>
<accession>A0AAQ3RUN4</accession>
<evidence type="ECO:0000256" key="5">
    <source>
        <dbReference type="ARBA" id="ARBA00022801"/>
    </source>
</evidence>
<evidence type="ECO:0000256" key="3">
    <source>
        <dbReference type="ARBA" id="ARBA00022722"/>
    </source>
</evidence>
<gene>
    <name evidence="9" type="ORF">V8G54_018357</name>
</gene>
<sequence>MHQDINKTTKATEERLVNEIIPNGEKKERRCKAKKHGNIREDCEESCGKGYIVPWLGTCFVILNQQYKGYLVFFGVKLGLNPVKRGYALKQGGYAPKPILAKRVLSQVKKLSFRDVAASRSCRNQVVKKLQDSNQLSCGGVSSISCRFRNRRIIKKLMDPKLNTKANHGTGDYDRRNEGGVRRNTAGLATNHNDGKSDDSFVNENQRRGEEEDRGRGGELPVFEGIDPLNWINHAEIFFELQGVAEEEEVRLAYISMEGSEKAKNRSWDGLKQALVIRFGTYIELLAASKQKDPKKIGAIHQWPTPKTAECQGLAKSQATMTTTLVLTLPVSHNFFIECDTSGNGIDSSLTKSIDEKELMALVLVIQHWRPYLLQLRFTVYTNQRSLRYILEQQDNGFQQSGKCPIIETRGSNRKEKEFRILSKPFRQDFQTITKEMDEDLVLCGSMEGRVSALERLTSEQGRAIAKLRESFQEVKEMIREYQVQERESKGSEKFVMKGKKEGKTGMDAEKYSLQNIKKGKKFYEEREYLANDEEKKEKRYPQSSKLDEKEKELLRPGVKTVGSGRDPVEAPMSMAMATKEFPIKESKDGKKETSIMEAVQTVSEHTTTLVLYGDDQVILEDLEVEMRKRKLSQRFATTFLSRARAHWSSRSFGLKQLLSLMEQKELKILSYQPPPNPSDLKLHTIASGFPSDDNTISHCHGIMLQYSNLEDKVVLQRRVMIGI</sequence>
<reference evidence="9 10" key="1">
    <citation type="journal article" date="2023" name="Life. Sci Alliance">
        <title>Evolutionary insights into 3D genome organization and epigenetic landscape of Vigna mungo.</title>
        <authorList>
            <person name="Junaid A."/>
            <person name="Singh B."/>
            <person name="Bhatia S."/>
        </authorList>
    </citation>
    <scope>NUCLEOTIDE SEQUENCE [LARGE SCALE GENOMIC DNA]</scope>
    <source>
        <strain evidence="9">Urdbean</strain>
    </source>
</reference>
<evidence type="ECO:0000313" key="10">
    <source>
        <dbReference type="Proteomes" id="UP001374535"/>
    </source>
</evidence>
<dbReference type="EMBL" id="CP144695">
    <property type="protein sequence ID" value="WVZ05011.1"/>
    <property type="molecule type" value="Genomic_DNA"/>
</dbReference>
<dbReference type="GO" id="GO:0003964">
    <property type="term" value="F:RNA-directed DNA polymerase activity"/>
    <property type="evidence" value="ECO:0007669"/>
    <property type="project" value="UniProtKB-KW"/>
</dbReference>
<dbReference type="InterPro" id="IPR043502">
    <property type="entry name" value="DNA/RNA_pol_sf"/>
</dbReference>
<keyword evidence="5" id="KW-0378">Hydrolase</keyword>
<keyword evidence="2" id="KW-0548">Nucleotidyltransferase</keyword>
<keyword evidence="10" id="KW-1185">Reference proteome</keyword>
<feature type="region of interest" description="Disordered" evidence="7">
    <location>
        <begin position="161"/>
        <end position="219"/>
    </location>
</feature>
<protein>
    <recommendedName>
        <fullName evidence="8">Reverse transcriptase RNase H-like domain-containing protein</fullName>
    </recommendedName>
</protein>